<comment type="caution">
    <text evidence="2">The sequence shown here is derived from an EMBL/GenBank/DDBJ whole genome shotgun (WGS) entry which is preliminary data.</text>
</comment>
<dbReference type="InterPro" id="IPR005532">
    <property type="entry name" value="SUMF_dom"/>
</dbReference>
<dbReference type="GO" id="GO:0120147">
    <property type="term" value="F:formylglycine-generating oxidase activity"/>
    <property type="evidence" value="ECO:0007669"/>
    <property type="project" value="TreeGrafter"/>
</dbReference>
<feature type="domain" description="Sulfatase-modifying factor enzyme-like" evidence="1">
    <location>
        <begin position="26"/>
        <end position="187"/>
    </location>
</feature>
<evidence type="ECO:0000313" key="2">
    <source>
        <dbReference type="EMBL" id="GBC60255.1"/>
    </source>
</evidence>
<sequence length="191" mass="20864">MTEAPSADSGAESGRQAVTNALGMNFVFIQPGTFMMGSPEDEPGRDDDETLHKITLTNGFYMQTTTVTQGQWKAVMGNNPSYFKECGDNCPVESVSWDDAQAFIVKLGQSGSDGYRLPTEAEWEYACRAGTDTPFAFGKCLSTDQANYDGDYPLQGCPKGKYRKKPVPVASFDPNDFGLYDMHGNVWGLSC</sequence>
<dbReference type="EMBL" id="BEXT01000001">
    <property type="protein sequence ID" value="GBC60255.1"/>
    <property type="molecule type" value="Genomic_DNA"/>
</dbReference>
<dbReference type="RefSeq" id="WP_124327692.1">
    <property type="nucleotide sequence ID" value="NZ_BEXT01000001.1"/>
</dbReference>
<dbReference type="InterPro" id="IPR016187">
    <property type="entry name" value="CTDL_fold"/>
</dbReference>
<dbReference type="Proteomes" id="UP000288096">
    <property type="component" value="Unassembled WGS sequence"/>
</dbReference>
<reference evidence="3" key="1">
    <citation type="submission" date="2017-11" db="EMBL/GenBank/DDBJ databases">
        <authorList>
            <person name="Watanabe M."/>
            <person name="Kojima H."/>
        </authorList>
    </citation>
    <scope>NUCLEOTIDE SEQUENCE [LARGE SCALE GENOMIC DNA]</scope>
    <source>
        <strain evidence="3">Tokyo 01</strain>
    </source>
</reference>
<name>A0A401FTG5_9BACT</name>
<organism evidence="2 3">
    <name type="scientific">Desulfonema ishimotonii</name>
    <dbReference type="NCBI Taxonomy" id="45657"/>
    <lineage>
        <taxon>Bacteria</taxon>
        <taxon>Pseudomonadati</taxon>
        <taxon>Thermodesulfobacteriota</taxon>
        <taxon>Desulfobacteria</taxon>
        <taxon>Desulfobacterales</taxon>
        <taxon>Desulfococcaceae</taxon>
        <taxon>Desulfonema</taxon>
    </lineage>
</organism>
<evidence type="ECO:0000259" key="1">
    <source>
        <dbReference type="Pfam" id="PF03781"/>
    </source>
</evidence>
<dbReference type="InterPro" id="IPR042095">
    <property type="entry name" value="SUMF_sf"/>
</dbReference>
<reference evidence="3" key="2">
    <citation type="submission" date="2019-01" db="EMBL/GenBank/DDBJ databases">
        <title>Genome sequence of Desulfonema ishimotonii strain Tokyo 01.</title>
        <authorList>
            <person name="Fukui M."/>
        </authorList>
    </citation>
    <scope>NUCLEOTIDE SEQUENCE [LARGE SCALE GENOMIC DNA]</scope>
    <source>
        <strain evidence="3">Tokyo 01</strain>
    </source>
</reference>
<evidence type="ECO:0000313" key="3">
    <source>
        <dbReference type="Proteomes" id="UP000288096"/>
    </source>
</evidence>
<dbReference type="PANTHER" id="PTHR23150">
    <property type="entry name" value="SULFATASE MODIFYING FACTOR 1, 2"/>
    <property type="match status" value="1"/>
</dbReference>
<dbReference type="InterPro" id="IPR051043">
    <property type="entry name" value="Sulfatase_Mod_Factor_Kinase"/>
</dbReference>
<keyword evidence="3" id="KW-1185">Reference proteome</keyword>
<protein>
    <recommendedName>
        <fullName evidence="1">Sulfatase-modifying factor enzyme-like domain-containing protein</fullName>
    </recommendedName>
</protein>
<dbReference type="SUPFAM" id="SSF56436">
    <property type="entry name" value="C-type lectin-like"/>
    <property type="match status" value="1"/>
</dbReference>
<dbReference type="Gene3D" id="3.90.1580.10">
    <property type="entry name" value="paralog of FGE (formylglycine-generating enzyme)"/>
    <property type="match status" value="1"/>
</dbReference>
<dbReference type="AlphaFoldDB" id="A0A401FTG5"/>
<accession>A0A401FTG5</accession>
<proteinExistence type="predicted"/>
<dbReference type="OrthoDB" id="9768004at2"/>
<dbReference type="PANTHER" id="PTHR23150:SF19">
    <property type="entry name" value="FORMYLGLYCINE-GENERATING ENZYME"/>
    <property type="match status" value="1"/>
</dbReference>
<gene>
    <name evidence="2" type="ORF">DENIS_1206</name>
</gene>
<dbReference type="Pfam" id="PF03781">
    <property type="entry name" value="FGE-sulfatase"/>
    <property type="match status" value="1"/>
</dbReference>